<name>A0ABY5IRQ4_9FLAO</name>
<feature type="signal peptide" evidence="1">
    <location>
        <begin position="1"/>
        <end position="24"/>
    </location>
</feature>
<proteinExistence type="predicted"/>
<accession>A0ABY5IRQ4</accession>
<evidence type="ECO:0000259" key="2">
    <source>
        <dbReference type="Pfam" id="PF13568"/>
    </source>
</evidence>
<reference evidence="3" key="1">
    <citation type="submission" date="2022-07" db="EMBL/GenBank/DDBJ databases">
        <title>Isolation, identification, and degradation of a PFOSA degrading strain from sewage treatment plant.</title>
        <authorList>
            <person name="Zhang L."/>
            <person name="Huo Y."/>
        </authorList>
    </citation>
    <scope>NUCLEOTIDE SEQUENCE</scope>
    <source>
        <strain evidence="3">C1</strain>
    </source>
</reference>
<evidence type="ECO:0000313" key="3">
    <source>
        <dbReference type="EMBL" id="UUC44121.1"/>
    </source>
</evidence>
<gene>
    <name evidence="3" type="ORF">NOX80_10800</name>
</gene>
<dbReference type="InterPro" id="IPR025665">
    <property type="entry name" value="Beta-barrel_OMP_2"/>
</dbReference>
<dbReference type="RefSeq" id="WP_256549791.1">
    <property type="nucleotide sequence ID" value="NZ_CP101751.1"/>
</dbReference>
<dbReference type="EMBL" id="CP101751">
    <property type="protein sequence ID" value="UUC44121.1"/>
    <property type="molecule type" value="Genomic_DNA"/>
</dbReference>
<feature type="domain" description="Outer membrane protein beta-barrel" evidence="2">
    <location>
        <begin position="23"/>
        <end position="176"/>
    </location>
</feature>
<evidence type="ECO:0000256" key="1">
    <source>
        <dbReference type="SAM" id="SignalP"/>
    </source>
</evidence>
<dbReference type="Pfam" id="PF13568">
    <property type="entry name" value="OMP_b-brl_2"/>
    <property type="match status" value="1"/>
</dbReference>
<evidence type="ECO:0000313" key="4">
    <source>
        <dbReference type="Proteomes" id="UP001059844"/>
    </source>
</evidence>
<protein>
    <submittedName>
        <fullName evidence="3">PorT family protein</fullName>
    </submittedName>
</protein>
<keyword evidence="1" id="KW-0732">Signal</keyword>
<feature type="chain" id="PRO_5047076128" evidence="1">
    <location>
        <begin position="25"/>
        <end position="204"/>
    </location>
</feature>
<dbReference type="Proteomes" id="UP001059844">
    <property type="component" value="Chromosome"/>
</dbReference>
<organism evidence="3 4">
    <name type="scientific">Flavobacterium cerinum</name>
    <dbReference type="NCBI Taxonomy" id="2502784"/>
    <lineage>
        <taxon>Bacteria</taxon>
        <taxon>Pseudomonadati</taxon>
        <taxon>Bacteroidota</taxon>
        <taxon>Flavobacteriia</taxon>
        <taxon>Flavobacteriales</taxon>
        <taxon>Flavobacteriaceae</taxon>
        <taxon>Flavobacterium</taxon>
    </lineage>
</organism>
<keyword evidence="4" id="KW-1185">Reference proteome</keyword>
<sequence length="204" mass="22563">MRKQVILSIVAMATFFMASVSVNAQTRVSLGIKGGVNSTFYKYDSESPYSDSSPELGGSVGGFLKYDFGKWFALQTDLMIHYRNSEMENKYTAEKSKLESYDLELPVYAVFQTKLGTGKLFFGVGPYIGYGIRAKTGNIDMYDKDIAGNRPMKQLNYGAATMLGYDFGRFQINCSYISQNGIGVMNNSSGIRRQAFGLGIGYSL</sequence>